<name>A0A1R3K6M6_9ROSI</name>
<dbReference type="GO" id="GO:0030247">
    <property type="term" value="F:polysaccharide binding"/>
    <property type="evidence" value="ECO:0007669"/>
    <property type="project" value="InterPro"/>
</dbReference>
<evidence type="ECO:0000256" key="1">
    <source>
        <dbReference type="ARBA" id="ARBA00004167"/>
    </source>
</evidence>
<keyword evidence="5" id="KW-1133">Transmembrane helix</keyword>
<dbReference type="Pfam" id="PF13947">
    <property type="entry name" value="GUB_WAK_bind"/>
    <property type="match status" value="1"/>
</dbReference>
<gene>
    <name evidence="12" type="ORF">COLO4_10869</name>
</gene>
<evidence type="ECO:0000259" key="10">
    <source>
        <dbReference type="Pfam" id="PF13947"/>
    </source>
</evidence>
<comment type="subcellular location">
    <subcellularLocation>
        <location evidence="1">Membrane</location>
        <topology evidence="1">Single-pass membrane protein</topology>
    </subcellularLocation>
</comment>
<dbReference type="EMBL" id="AWUE01014591">
    <property type="protein sequence ID" value="OMP02729.1"/>
    <property type="molecule type" value="Genomic_DNA"/>
</dbReference>
<evidence type="ECO:0000256" key="9">
    <source>
        <dbReference type="ARBA" id="ARBA00048679"/>
    </source>
</evidence>
<keyword evidence="6" id="KW-0472">Membrane</keyword>
<keyword evidence="4" id="KW-0732">Signal</keyword>
<feature type="domain" description="Wall-associated receptor kinase C-terminal" evidence="11">
    <location>
        <begin position="205"/>
        <end position="277"/>
    </location>
</feature>
<keyword evidence="3" id="KW-0812">Transmembrane</keyword>
<dbReference type="InterPro" id="IPR032872">
    <property type="entry name" value="WAK_assoc_C"/>
</dbReference>
<keyword evidence="13" id="KW-1185">Reference proteome</keyword>
<evidence type="ECO:0000313" key="12">
    <source>
        <dbReference type="EMBL" id="OMP02729.1"/>
    </source>
</evidence>
<evidence type="ECO:0000256" key="3">
    <source>
        <dbReference type="ARBA" id="ARBA00022692"/>
    </source>
</evidence>
<comment type="catalytic activity">
    <reaction evidence="9">
        <text>L-seryl-[protein] + ATP = O-phospho-L-seryl-[protein] + ADP + H(+)</text>
        <dbReference type="Rhea" id="RHEA:17989"/>
        <dbReference type="Rhea" id="RHEA-COMP:9863"/>
        <dbReference type="Rhea" id="RHEA-COMP:11604"/>
        <dbReference type="ChEBI" id="CHEBI:15378"/>
        <dbReference type="ChEBI" id="CHEBI:29999"/>
        <dbReference type="ChEBI" id="CHEBI:30616"/>
        <dbReference type="ChEBI" id="CHEBI:83421"/>
        <dbReference type="ChEBI" id="CHEBI:456216"/>
        <dbReference type="EC" id="2.7.11.1"/>
    </reaction>
</comment>
<comment type="caution">
    <text evidence="12">The sequence shown here is derived from an EMBL/GenBank/DDBJ whole genome shotgun (WGS) entry which is preliminary data.</text>
</comment>
<dbReference type="Proteomes" id="UP000187203">
    <property type="component" value="Unassembled WGS sequence"/>
</dbReference>
<organism evidence="12 13">
    <name type="scientific">Corchorus olitorius</name>
    <dbReference type="NCBI Taxonomy" id="93759"/>
    <lineage>
        <taxon>Eukaryota</taxon>
        <taxon>Viridiplantae</taxon>
        <taxon>Streptophyta</taxon>
        <taxon>Embryophyta</taxon>
        <taxon>Tracheophyta</taxon>
        <taxon>Spermatophyta</taxon>
        <taxon>Magnoliopsida</taxon>
        <taxon>eudicotyledons</taxon>
        <taxon>Gunneridae</taxon>
        <taxon>Pentapetalae</taxon>
        <taxon>rosids</taxon>
        <taxon>malvids</taxon>
        <taxon>Malvales</taxon>
        <taxon>Malvaceae</taxon>
        <taxon>Grewioideae</taxon>
        <taxon>Apeibeae</taxon>
        <taxon>Corchorus</taxon>
    </lineage>
</organism>
<dbReference type="InterPro" id="IPR025287">
    <property type="entry name" value="WAK_GUB"/>
</dbReference>
<evidence type="ECO:0000313" key="13">
    <source>
        <dbReference type="Proteomes" id="UP000187203"/>
    </source>
</evidence>
<evidence type="ECO:0000256" key="4">
    <source>
        <dbReference type="ARBA" id="ARBA00022729"/>
    </source>
</evidence>
<keyword evidence="7" id="KW-0325">Glycoprotein</keyword>
<dbReference type="PANTHER" id="PTHR33138:SF27">
    <property type="entry name" value="WALL-ASSOCIATED RECEPTOR KINASE C-TERMINAL DOMAIN-CONTAINING PROTEIN"/>
    <property type="match status" value="1"/>
</dbReference>
<dbReference type="PANTHER" id="PTHR33138">
    <property type="entry name" value="OS01G0690200 PROTEIN"/>
    <property type="match status" value="1"/>
</dbReference>
<accession>A0A1R3K6M6</accession>
<dbReference type="GO" id="GO:0016020">
    <property type="term" value="C:membrane"/>
    <property type="evidence" value="ECO:0007669"/>
    <property type="project" value="UniProtKB-SubCell"/>
</dbReference>
<evidence type="ECO:0000256" key="7">
    <source>
        <dbReference type="ARBA" id="ARBA00023180"/>
    </source>
</evidence>
<dbReference type="OrthoDB" id="657943at2759"/>
<evidence type="ECO:0000259" key="11">
    <source>
        <dbReference type="Pfam" id="PF14380"/>
    </source>
</evidence>
<dbReference type="STRING" id="93759.A0A1R3K6M6"/>
<dbReference type="AlphaFoldDB" id="A0A1R3K6M6"/>
<dbReference type="EC" id="2.7.11.1" evidence="2"/>
<dbReference type="Pfam" id="PF14380">
    <property type="entry name" value="WAK_assoc"/>
    <property type="match status" value="1"/>
</dbReference>
<evidence type="ECO:0000256" key="8">
    <source>
        <dbReference type="ARBA" id="ARBA00047899"/>
    </source>
</evidence>
<comment type="catalytic activity">
    <reaction evidence="8">
        <text>L-threonyl-[protein] + ATP = O-phospho-L-threonyl-[protein] + ADP + H(+)</text>
        <dbReference type="Rhea" id="RHEA:46608"/>
        <dbReference type="Rhea" id="RHEA-COMP:11060"/>
        <dbReference type="Rhea" id="RHEA-COMP:11605"/>
        <dbReference type="ChEBI" id="CHEBI:15378"/>
        <dbReference type="ChEBI" id="CHEBI:30013"/>
        <dbReference type="ChEBI" id="CHEBI:30616"/>
        <dbReference type="ChEBI" id="CHEBI:61977"/>
        <dbReference type="ChEBI" id="CHEBI:456216"/>
        <dbReference type="EC" id="2.7.11.1"/>
    </reaction>
</comment>
<proteinExistence type="predicted"/>
<reference evidence="13" key="1">
    <citation type="submission" date="2013-09" db="EMBL/GenBank/DDBJ databases">
        <title>Corchorus olitorius genome sequencing.</title>
        <authorList>
            <person name="Alam M."/>
            <person name="Haque M.S."/>
            <person name="Islam M.S."/>
            <person name="Emdad E.M."/>
            <person name="Islam M.M."/>
            <person name="Ahmed B."/>
            <person name="Halim A."/>
            <person name="Hossen Q.M.M."/>
            <person name="Hossain M.Z."/>
            <person name="Ahmed R."/>
            <person name="Khan M.M."/>
            <person name="Islam R."/>
            <person name="Rashid M.M."/>
            <person name="Khan S.A."/>
            <person name="Rahman M.S."/>
            <person name="Alam M."/>
            <person name="Yahiya A.S."/>
            <person name="Khan M.S."/>
            <person name="Azam M.S."/>
            <person name="Haque T."/>
            <person name="Lashkar M.Z.H."/>
            <person name="Akhand A.I."/>
            <person name="Morshed G."/>
            <person name="Roy S."/>
            <person name="Uddin K.S."/>
            <person name="Rabeya T."/>
            <person name="Hossain A.S."/>
            <person name="Chowdhury A."/>
            <person name="Snigdha A.R."/>
            <person name="Mortoza M.S."/>
            <person name="Matin S.A."/>
            <person name="Hoque S.M.E."/>
            <person name="Islam M.K."/>
            <person name="Roy D.K."/>
            <person name="Haider R."/>
            <person name="Moosa M.M."/>
            <person name="Elias S.M."/>
            <person name="Hasan A.M."/>
            <person name="Jahan S."/>
            <person name="Shafiuddin M."/>
            <person name="Mahmood N."/>
            <person name="Shommy N.S."/>
        </authorList>
    </citation>
    <scope>NUCLEOTIDE SEQUENCE [LARGE SCALE GENOMIC DNA]</scope>
    <source>
        <strain evidence="13">cv. O-4</strain>
    </source>
</reference>
<evidence type="ECO:0000256" key="5">
    <source>
        <dbReference type="ARBA" id="ARBA00022989"/>
    </source>
</evidence>
<evidence type="ECO:0000256" key="6">
    <source>
        <dbReference type="ARBA" id="ARBA00023136"/>
    </source>
</evidence>
<dbReference type="GO" id="GO:0004674">
    <property type="term" value="F:protein serine/threonine kinase activity"/>
    <property type="evidence" value="ECO:0007669"/>
    <property type="project" value="UniProtKB-KW"/>
</dbReference>
<feature type="domain" description="Wall-associated receptor kinase galacturonan-binding" evidence="10">
    <location>
        <begin position="69"/>
        <end position="134"/>
    </location>
</feature>
<sequence>MLPCKSTTKIPGKLIPLFAFFYQIQYSIPDSCSSLVQSLIMKMNMIIHILLFFIAVRKSLSVDENFTICSVPKSCGSQSIKFPFFFQDEEQDFRCGYPGFNIFCRNNTDPILNLPDGDYIISNISYQTQSFHVSTAVPFGSNAVCSHSINNISIPEDRLVLPPNQKQVIFLYNCNLTSQLSSGLSRYKINCTGGDASNATWVLSDDDPLLKNASENCKGTVVAPVASHEGEKSVEDRLNGGFVLNWIASNCSICEGTGGHCGFDYSTYHFKCFCPDRPHAWHCAPGKSNLVRTIIVAAGNN</sequence>
<protein>
    <recommendedName>
        <fullName evidence="2">non-specific serine/threonine protein kinase</fullName>
        <ecNumber evidence="2">2.7.11.1</ecNumber>
    </recommendedName>
</protein>
<evidence type="ECO:0000256" key="2">
    <source>
        <dbReference type="ARBA" id="ARBA00012513"/>
    </source>
</evidence>